<name>A0A939SCI6_9MICO</name>
<dbReference type="EMBL" id="JAGDYM010000011">
    <property type="protein sequence ID" value="MBO1902398.1"/>
    <property type="molecule type" value="Genomic_DNA"/>
</dbReference>
<evidence type="ECO:0000313" key="1">
    <source>
        <dbReference type="EMBL" id="MBO1902398.1"/>
    </source>
</evidence>
<dbReference type="SUPFAM" id="SSF53254">
    <property type="entry name" value="Phosphoglycerate mutase-like"/>
    <property type="match status" value="1"/>
</dbReference>
<dbReference type="AlphaFoldDB" id="A0A939SCI6"/>
<dbReference type="InterPro" id="IPR029033">
    <property type="entry name" value="His_PPase_superfam"/>
</dbReference>
<dbReference type="Pfam" id="PF00300">
    <property type="entry name" value="His_Phos_1"/>
    <property type="match status" value="1"/>
</dbReference>
<dbReference type="InterPro" id="IPR013078">
    <property type="entry name" value="His_Pase_superF_clade-1"/>
</dbReference>
<dbReference type="RefSeq" id="WP_208098159.1">
    <property type="nucleotide sequence ID" value="NZ_JAGDYM010000011.1"/>
</dbReference>
<dbReference type="Proteomes" id="UP000664382">
    <property type="component" value="Unassembled WGS sequence"/>
</dbReference>
<gene>
    <name evidence="1" type="ORF">J4H92_10610</name>
</gene>
<comment type="caution">
    <text evidence="1">The sequence shown here is derived from an EMBL/GenBank/DDBJ whole genome shotgun (WGS) entry which is preliminary data.</text>
</comment>
<protein>
    <submittedName>
        <fullName evidence="1">Histidine phosphatase family protein</fullName>
    </submittedName>
</protein>
<dbReference type="Gene3D" id="3.40.50.1240">
    <property type="entry name" value="Phosphoglycerate mutase-like"/>
    <property type="match status" value="1"/>
</dbReference>
<organism evidence="1 2">
    <name type="scientific">Leucobacter weissii</name>
    <dbReference type="NCBI Taxonomy" id="1983706"/>
    <lineage>
        <taxon>Bacteria</taxon>
        <taxon>Bacillati</taxon>
        <taxon>Actinomycetota</taxon>
        <taxon>Actinomycetes</taxon>
        <taxon>Micrococcales</taxon>
        <taxon>Microbacteriaceae</taxon>
        <taxon>Leucobacter</taxon>
    </lineage>
</organism>
<sequence length="173" mass="19055">MSRTLFVMRHAKSSWETGETDHRRPLNLRGERDGVVAGAYLAERCRRIDRVLCSSARRTGQTWERAVVGGAAAREVSHHDEIYEASPSDLLPLLRGLPAGTATALVLGHLPGVAQLVDLLAVREETPARERFEEKFPTSGIATIEFAGDWTDLAPQSGRLVEFAVPRADRNRG</sequence>
<keyword evidence="2" id="KW-1185">Reference proteome</keyword>
<proteinExistence type="predicted"/>
<reference evidence="1" key="1">
    <citation type="submission" date="2021-03" db="EMBL/GenBank/DDBJ databases">
        <title>Leucobacter chromiisoli sp. nov., isolated from chromium-containing soil of chemical plant.</title>
        <authorList>
            <person name="Xu Z."/>
        </authorList>
    </citation>
    <scope>NUCLEOTIDE SEQUENCE</scope>
    <source>
        <strain evidence="1">S27</strain>
    </source>
</reference>
<accession>A0A939SCI6</accession>
<dbReference type="CDD" id="cd07067">
    <property type="entry name" value="HP_PGM_like"/>
    <property type="match status" value="1"/>
</dbReference>
<evidence type="ECO:0000313" key="2">
    <source>
        <dbReference type="Proteomes" id="UP000664382"/>
    </source>
</evidence>